<dbReference type="GO" id="GO:0006565">
    <property type="term" value="P:L-serine catabolic process"/>
    <property type="evidence" value="ECO:0007669"/>
    <property type="project" value="TreeGrafter"/>
</dbReference>
<dbReference type="InterPro" id="IPR045865">
    <property type="entry name" value="ACT-like_dom_sf"/>
</dbReference>
<dbReference type="AlphaFoldDB" id="A0A366Y2V2"/>
<dbReference type="Pfam" id="PF00291">
    <property type="entry name" value="PALP"/>
    <property type="match status" value="1"/>
</dbReference>
<dbReference type="PANTHER" id="PTHR48078:SF6">
    <property type="entry name" value="L-THREONINE DEHYDRATASE CATABOLIC TDCB"/>
    <property type="match status" value="1"/>
</dbReference>
<dbReference type="EC" id="4.3.1.19" evidence="7"/>
<dbReference type="InterPro" id="IPR050147">
    <property type="entry name" value="Ser/Thr_Dehydratase"/>
</dbReference>
<comment type="function">
    <text evidence="13">Catalyzes the anaerobic formation of alpha-ketobutyrate and ammonia from threonine in a two-step reaction. The first step involved a dehydration of threonine and a production of enamine intermediates (aminocrotonate), which tautomerizes to its imine form (iminobutyrate). Both intermediates are unstable and short-lived. The second step is the nonenzymatic hydrolysis of the enamine/imine intermediates to form 2-ketobutyrate and free ammonia. In the low water environment of the cell, the second step is accelerated by RidA.</text>
</comment>
<evidence type="ECO:0000256" key="14">
    <source>
        <dbReference type="ARBA" id="ARBA00031427"/>
    </source>
</evidence>
<accession>A0A366Y2V2</accession>
<dbReference type="InterPro" id="IPR001926">
    <property type="entry name" value="TrpB-like_PALP"/>
</dbReference>
<dbReference type="InterPro" id="IPR005789">
    <property type="entry name" value="Thr_deHydtase_catblc"/>
</dbReference>
<dbReference type="InterPro" id="IPR044561">
    <property type="entry name" value="ACT_ThrD-II-like"/>
</dbReference>
<evidence type="ECO:0000256" key="7">
    <source>
        <dbReference type="ARBA" id="ARBA00012096"/>
    </source>
</evidence>
<evidence type="ECO:0000259" key="15">
    <source>
        <dbReference type="PROSITE" id="PS51671"/>
    </source>
</evidence>
<dbReference type="SUPFAM" id="SSF55021">
    <property type="entry name" value="ACT-like"/>
    <property type="match status" value="1"/>
</dbReference>
<keyword evidence="12 16" id="KW-0456">Lyase</keyword>
<sequence>MKYSLIQNAQHLLKNIAYMTPMDYGETFSKLSGNNVYLKLENLQKTGSFKIRGAYNKILSLNHKEQRNGVIAVSAGNHAQGVAFASRLAGITSTIIMPISAPLAKVQATKNYGSEVVLYGETFDDALEYAKTHQQKTSKTFIHPFDDELIIAGQGTVGLEIMSQLPEIEAIVCPIGGGGLIAGIAIAVKTLKPSVKIYGVESAACPSMTTSLKENKPVKVLSSDTIADGIAVKQPSDLTYTIVKKYIDDIVLVDDLEISSTMFYLMERGKLIVEGSGAAALAALLYHKLPFKGKNVVPIISGGNVDMNFLSKIIEHSLAEDGRFITISIISKDKPDCLDDVLQIISREKANITSLRHHRTAPHILPNQVEVELSLETRNHTHIDQIKKALLHAGFHFNSKN</sequence>
<dbReference type="FunFam" id="3.40.50.1100:FF:000007">
    <property type="entry name" value="L-threonine dehydratase catabolic TdcB"/>
    <property type="match status" value="1"/>
</dbReference>
<keyword evidence="10" id="KW-0412">Isoleucine biosynthesis</keyword>
<dbReference type="GO" id="GO:0009097">
    <property type="term" value="P:isoleucine biosynthetic process"/>
    <property type="evidence" value="ECO:0007669"/>
    <property type="project" value="UniProtKB-UniPathway"/>
</dbReference>
<comment type="similarity">
    <text evidence="5">Belongs to the serine/threonine dehydratase family.</text>
</comment>
<evidence type="ECO:0000256" key="1">
    <source>
        <dbReference type="ARBA" id="ARBA00001274"/>
    </source>
</evidence>
<dbReference type="GO" id="GO:0070689">
    <property type="term" value="P:L-threonine catabolic process to propionate"/>
    <property type="evidence" value="ECO:0007669"/>
    <property type="project" value="UniProtKB-UniPathway"/>
</dbReference>
<evidence type="ECO:0000256" key="8">
    <source>
        <dbReference type="ARBA" id="ARBA00022248"/>
    </source>
</evidence>
<evidence type="ECO:0000256" key="11">
    <source>
        <dbReference type="ARBA" id="ARBA00022898"/>
    </source>
</evidence>
<evidence type="ECO:0000256" key="13">
    <source>
        <dbReference type="ARBA" id="ARBA00025527"/>
    </source>
</evidence>
<dbReference type="Proteomes" id="UP000253314">
    <property type="component" value="Unassembled WGS sequence"/>
</dbReference>
<dbReference type="Gene3D" id="3.40.50.1100">
    <property type="match status" value="2"/>
</dbReference>
<dbReference type="PANTHER" id="PTHR48078">
    <property type="entry name" value="THREONINE DEHYDRATASE, MITOCHONDRIAL-RELATED"/>
    <property type="match status" value="1"/>
</dbReference>
<dbReference type="SUPFAM" id="SSF53686">
    <property type="entry name" value="Tryptophan synthase beta subunit-like PLP-dependent enzymes"/>
    <property type="match status" value="1"/>
</dbReference>
<name>A0A366Y2V2_9BACI</name>
<keyword evidence="17" id="KW-1185">Reference proteome</keyword>
<evidence type="ECO:0000256" key="5">
    <source>
        <dbReference type="ARBA" id="ARBA00010869"/>
    </source>
</evidence>
<comment type="pathway">
    <text evidence="4">Amino-acid degradation; L-threonine degradation via propanoate pathway; propanoate from L-threonine: step 1/4.</text>
</comment>
<reference evidence="16 17" key="1">
    <citation type="submission" date="2018-07" db="EMBL/GenBank/DDBJ databases">
        <title>Lottiidibacillus patelloidae gen. nov., sp. nov., isolated from the intestinal tract of a marine limpet and the reclassification of B. taeanensis BH030017T, B. algicola KMM 3737T and B. hwajinpoensis SW-72T as genus Lottiidibacillus.</title>
        <authorList>
            <person name="Liu R."/>
            <person name="Huang Z."/>
        </authorList>
    </citation>
    <scope>NUCLEOTIDE SEQUENCE [LARGE SCALE GENOMIC DNA]</scope>
    <source>
        <strain evidence="16 17">BH030017</strain>
    </source>
</reference>
<dbReference type="GO" id="GO:0030170">
    <property type="term" value="F:pyridoxal phosphate binding"/>
    <property type="evidence" value="ECO:0007669"/>
    <property type="project" value="InterPro"/>
</dbReference>
<proteinExistence type="inferred from homology"/>
<dbReference type="GO" id="GO:0003941">
    <property type="term" value="F:L-serine ammonia-lyase activity"/>
    <property type="evidence" value="ECO:0007669"/>
    <property type="project" value="TreeGrafter"/>
</dbReference>
<dbReference type="Pfam" id="PF13291">
    <property type="entry name" value="ACT_4"/>
    <property type="match status" value="1"/>
</dbReference>
<dbReference type="FunFam" id="3.40.50.1100:FF:000005">
    <property type="entry name" value="Threonine dehydratase catabolic"/>
    <property type="match status" value="1"/>
</dbReference>
<dbReference type="EMBL" id="QOCW01000003">
    <property type="protein sequence ID" value="RBW70733.1"/>
    <property type="molecule type" value="Genomic_DNA"/>
</dbReference>
<dbReference type="UniPathway" id="UPA00047">
    <property type="reaction ID" value="UER00054"/>
</dbReference>
<dbReference type="RefSeq" id="WP_113804728.1">
    <property type="nucleotide sequence ID" value="NZ_QOCW01000003.1"/>
</dbReference>
<feature type="domain" description="ACT" evidence="15">
    <location>
        <begin position="326"/>
        <end position="401"/>
    </location>
</feature>
<dbReference type="InterPro" id="IPR002912">
    <property type="entry name" value="ACT_dom"/>
</dbReference>
<evidence type="ECO:0000313" key="16">
    <source>
        <dbReference type="EMBL" id="RBW70733.1"/>
    </source>
</evidence>
<evidence type="ECO:0000256" key="10">
    <source>
        <dbReference type="ARBA" id="ARBA00022624"/>
    </source>
</evidence>
<dbReference type="CDD" id="cd04886">
    <property type="entry name" value="ACT_ThrD-II-like"/>
    <property type="match status" value="1"/>
</dbReference>
<comment type="catalytic activity">
    <reaction evidence="1">
        <text>L-threonine = 2-oxobutanoate + NH4(+)</text>
        <dbReference type="Rhea" id="RHEA:22108"/>
        <dbReference type="ChEBI" id="CHEBI:16763"/>
        <dbReference type="ChEBI" id="CHEBI:28938"/>
        <dbReference type="ChEBI" id="CHEBI:57926"/>
        <dbReference type="EC" id="4.3.1.19"/>
    </reaction>
</comment>
<dbReference type="InterPro" id="IPR000634">
    <property type="entry name" value="Ser/Thr_deHydtase_PyrdxlP-BS"/>
</dbReference>
<dbReference type="CDD" id="cd01562">
    <property type="entry name" value="Thr-dehyd"/>
    <property type="match status" value="1"/>
</dbReference>
<dbReference type="Gene3D" id="3.30.70.260">
    <property type="match status" value="1"/>
</dbReference>
<keyword evidence="9" id="KW-0021">Allosteric enzyme</keyword>
<keyword evidence="10" id="KW-0028">Amino-acid biosynthesis</keyword>
<evidence type="ECO:0000256" key="3">
    <source>
        <dbReference type="ARBA" id="ARBA00004810"/>
    </source>
</evidence>
<dbReference type="UniPathway" id="UPA00052">
    <property type="reaction ID" value="UER00507"/>
</dbReference>
<dbReference type="PROSITE" id="PS51671">
    <property type="entry name" value="ACT"/>
    <property type="match status" value="1"/>
</dbReference>
<evidence type="ECO:0000256" key="12">
    <source>
        <dbReference type="ARBA" id="ARBA00023239"/>
    </source>
</evidence>
<gene>
    <name evidence="16" type="ORF">DS031_04415</name>
</gene>
<keyword evidence="10" id="KW-0100">Branched-chain amino acid biosynthesis</keyword>
<comment type="pathway">
    <text evidence="3">Amino-acid biosynthesis; L-isoleucine biosynthesis; 2-oxobutanoate from L-threonine: step 1/1.</text>
</comment>
<evidence type="ECO:0000256" key="4">
    <source>
        <dbReference type="ARBA" id="ARBA00004958"/>
    </source>
</evidence>
<dbReference type="InterPro" id="IPR036052">
    <property type="entry name" value="TrpB-like_PALP_sf"/>
</dbReference>
<evidence type="ECO:0000256" key="6">
    <source>
        <dbReference type="ARBA" id="ARBA00011447"/>
    </source>
</evidence>
<comment type="cofactor">
    <cofactor evidence="2">
        <name>pyridoxal 5'-phosphate</name>
        <dbReference type="ChEBI" id="CHEBI:597326"/>
    </cofactor>
</comment>
<keyword evidence="11" id="KW-0663">Pyridoxal phosphate</keyword>
<organism evidence="16 17">
    <name type="scientific">Bacillus taeanensis</name>
    <dbReference type="NCBI Taxonomy" id="273032"/>
    <lineage>
        <taxon>Bacteria</taxon>
        <taxon>Bacillati</taxon>
        <taxon>Bacillota</taxon>
        <taxon>Bacilli</taxon>
        <taxon>Bacillales</taxon>
        <taxon>Bacillaceae</taxon>
        <taxon>Bacillus</taxon>
    </lineage>
</organism>
<evidence type="ECO:0000256" key="2">
    <source>
        <dbReference type="ARBA" id="ARBA00001933"/>
    </source>
</evidence>
<protein>
    <recommendedName>
        <fullName evidence="8">L-threonine dehydratase catabolic TdcB</fullName>
        <ecNumber evidence="7">4.3.1.19</ecNumber>
    </recommendedName>
    <alternativeName>
        <fullName evidence="14">Threonine deaminase</fullName>
    </alternativeName>
</protein>
<dbReference type="PROSITE" id="PS00165">
    <property type="entry name" value="DEHYDRATASE_SER_THR"/>
    <property type="match status" value="1"/>
</dbReference>
<evidence type="ECO:0000313" key="17">
    <source>
        <dbReference type="Proteomes" id="UP000253314"/>
    </source>
</evidence>
<evidence type="ECO:0000256" key="9">
    <source>
        <dbReference type="ARBA" id="ARBA00022533"/>
    </source>
</evidence>
<dbReference type="OrthoDB" id="9811476at2"/>
<dbReference type="NCBIfam" id="TIGR01127">
    <property type="entry name" value="ilvA_1Cterm"/>
    <property type="match status" value="1"/>
</dbReference>
<comment type="subunit">
    <text evidence="6">In the native structure, TdcB is in a dimeric form, whereas in the TdcB-AMP complex, it exists in a tetrameric form (dimer of dimers).</text>
</comment>
<comment type="caution">
    <text evidence="16">The sequence shown here is derived from an EMBL/GenBank/DDBJ whole genome shotgun (WGS) entry which is preliminary data.</text>
</comment>
<dbReference type="GO" id="GO:0004794">
    <property type="term" value="F:threonine deaminase activity"/>
    <property type="evidence" value="ECO:0007669"/>
    <property type="project" value="UniProtKB-EC"/>
</dbReference>